<dbReference type="PANTHER" id="PTHR46344">
    <property type="entry name" value="OS02G0202900 PROTEIN"/>
    <property type="match status" value="1"/>
</dbReference>
<evidence type="ECO:0008006" key="5">
    <source>
        <dbReference type="Google" id="ProtNLM"/>
    </source>
</evidence>
<dbReference type="CDD" id="cd22152">
    <property type="entry name" value="F-box_AtAFR-like"/>
    <property type="match status" value="1"/>
</dbReference>
<dbReference type="Proteomes" id="UP000001514">
    <property type="component" value="Unassembled WGS sequence"/>
</dbReference>
<keyword evidence="2" id="KW-0677">Repeat</keyword>
<dbReference type="Pfam" id="PF01344">
    <property type="entry name" value="Kelch_1"/>
    <property type="match status" value="2"/>
</dbReference>
<protein>
    <recommendedName>
        <fullName evidence="5">F-box domain-containing protein</fullName>
    </recommendedName>
</protein>
<dbReference type="Gramene" id="EFJ31407">
    <property type="protein sequence ID" value="EFJ31407"/>
    <property type="gene ID" value="SELMODRAFT_87207"/>
</dbReference>
<dbReference type="PANTHER" id="PTHR46344:SF27">
    <property type="entry name" value="KELCH REPEAT SUPERFAMILY PROTEIN"/>
    <property type="match status" value="1"/>
</dbReference>
<dbReference type="EMBL" id="GL377573">
    <property type="protein sequence ID" value="EFJ31407.1"/>
    <property type="molecule type" value="Genomic_DNA"/>
</dbReference>
<dbReference type="InterPro" id="IPR006652">
    <property type="entry name" value="Kelch_1"/>
</dbReference>
<keyword evidence="4" id="KW-1185">Reference proteome</keyword>
<feature type="non-terminal residue" evidence="3">
    <location>
        <position position="237"/>
    </location>
</feature>
<proteinExistence type="predicted"/>
<keyword evidence="1" id="KW-0880">Kelch repeat</keyword>
<evidence type="ECO:0000313" key="4">
    <source>
        <dbReference type="Proteomes" id="UP000001514"/>
    </source>
</evidence>
<dbReference type="Gene3D" id="2.120.10.80">
    <property type="entry name" value="Kelch-type beta propeller"/>
    <property type="match status" value="1"/>
</dbReference>
<dbReference type="eggNOG" id="KOG1072">
    <property type="taxonomic scope" value="Eukaryota"/>
</dbReference>
<name>D8R6U5_SELML</name>
<evidence type="ECO:0000256" key="2">
    <source>
        <dbReference type="ARBA" id="ARBA00022737"/>
    </source>
</evidence>
<sequence length="237" mass="26111">MDYSSNPDTLIPGLRDSLALQCLARVPRAYYPALRRVSRMWQGTLLGRQLFKLRKDLGLQEPWIYVPFSSSSTCSSWLEAYDPVENVWHDIGTIPSTNPGEVLKCFAMVHIKERLFIIGGKISSKDGGDLYTSRKVRALNTITGKWSQCASMSVPRVDFACTVCNGVIYVAGGRTGLRHERGIDLAEAYVPAQNAWIPLPAMNIARYKCVGVTLESKVYVIGGFALAGSSSGINEED</sequence>
<gene>
    <name evidence="3" type="ORF">SELMODRAFT_87207</name>
</gene>
<evidence type="ECO:0000313" key="3">
    <source>
        <dbReference type="EMBL" id="EFJ31407.1"/>
    </source>
</evidence>
<reference evidence="3 4" key="1">
    <citation type="journal article" date="2011" name="Science">
        <title>The Selaginella genome identifies genetic changes associated with the evolution of vascular plants.</title>
        <authorList>
            <person name="Banks J.A."/>
            <person name="Nishiyama T."/>
            <person name="Hasebe M."/>
            <person name="Bowman J.L."/>
            <person name="Gribskov M."/>
            <person name="dePamphilis C."/>
            <person name="Albert V.A."/>
            <person name="Aono N."/>
            <person name="Aoyama T."/>
            <person name="Ambrose B.A."/>
            <person name="Ashton N.W."/>
            <person name="Axtell M.J."/>
            <person name="Barker E."/>
            <person name="Barker M.S."/>
            <person name="Bennetzen J.L."/>
            <person name="Bonawitz N.D."/>
            <person name="Chapple C."/>
            <person name="Cheng C."/>
            <person name="Correa L.G."/>
            <person name="Dacre M."/>
            <person name="DeBarry J."/>
            <person name="Dreyer I."/>
            <person name="Elias M."/>
            <person name="Engstrom E.M."/>
            <person name="Estelle M."/>
            <person name="Feng L."/>
            <person name="Finet C."/>
            <person name="Floyd S.K."/>
            <person name="Frommer W.B."/>
            <person name="Fujita T."/>
            <person name="Gramzow L."/>
            <person name="Gutensohn M."/>
            <person name="Harholt J."/>
            <person name="Hattori M."/>
            <person name="Heyl A."/>
            <person name="Hirai T."/>
            <person name="Hiwatashi Y."/>
            <person name="Ishikawa M."/>
            <person name="Iwata M."/>
            <person name="Karol K.G."/>
            <person name="Koehler B."/>
            <person name="Kolukisaoglu U."/>
            <person name="Kubo M."/>
            <person name="Kurata T."/>
            <person name="Lalonde S."/>
            <person name="Li K."/>
            <person name="Li Y."/>
            <person name="Litt A."/>
            <person name="Lyons E."/>
            <person name="Manning G."/>
            <person name="Maruyama T."/>
            <person name="Michael T.P."/>
            <person name="Mikami K."/>
            <person name="Miyazaki S."/>
            <person name="Morinaga S."/>
            <person name="Murata T."/>
            <person name="Mueller-Roeber B."/>
            <person name="Nelson D.R."/>
            <person name="Obara M."/>
            <person name="Oguri Y."/>
            <person name="Olmstead R.G."/>
            <person name="Onodera N."/>
            <person name="Petersen B.L."/>
            <person name="Pils B."/>
            <person name="Prigge M."/>
            <person name="Rensing S.A."/>
            <person name="Riano-Pachon D.M."/>
            <person name="Roberts A.W."/>
            <person name="Sato Y."/>
            <person name="Scheller H.V."/>
            <person name="Schulz B."/>
            <person name="Schulz C."/>
            <person name="Shakirov E.V."/>
            <person name="Shibagaki N."/>
            <person name="Shinohara N."/>
            <person name="Shippen D.E."/>
            <person name="Soerensen I."/>
            <person name="Sotooka R."/>
            <person name="Sugimoto N."/>
            <person name="Sugita M."/>
            <person name="Sumikawa N."/>
            <person name="Tanurdzic M."/>
            <person name="Theissen G."/>
            <person name="Ulvskov P."/>
            <person name="Wakazuki S."/>
            <person name="Weng J.K."/>
            <person name="Willats W.W."/>
            <person name="Wipf D."/>
            <person name="Wolf P.G."/>
            <person name="Yang L."/>
            <person name="Zimmer A.D."/>
            <person name="Zhu Q."/>
            <person name="Mitros T."/>
            <person name="Hellsten U."/>
            <person name="Loque D."/>
            <person name="Otillar R."/>
            <person name="Salamov A."/>
            <person name="Schmutz J."/>
            <person name="Shapiro H."/>
            <person name="Lindquist E."/>
            <person name="Lucas S."/>
            <person name="Rokhsar D."/>
            <person name="Grigoriev I.V."/>
        </authorList>
    </citation>
    <scope>NUCLEOTIDE SEQUENCE [LARGE SCALE GENOMIC DNA]</scope>
</reference>
<organism evidence="4">
    <name type="scientific">Selaginella moellendorffii</name>
    <name type="common">Spikemoss</name>
    <dbReference type="NCBI Taxonomy" id="88036"/>
    <lineage>
        <taxon>Eukaryota</taxon>
        <taxon>Viridiplantae</taxon>
        <taxon>Streptophyta</taxon>
        <taxon>Embryophyta</taxon>
        <taxon>Tracheophyta</taxon>
        <taxon>Lycopodiopsida</taxon>
        <taxon>Selaginellales</taxon>
        <taxon>Selaginellaceae</taxon>
        <taxon>Selaginella</taxon>
    </lineage>
</organism>
<evidence type="ECO:0000256" key="1">
    <source>
        <dbReference type="ARBA" id="ARBA00022441"/>
    </source>
</evidence>
<dbReference type="HOGENOM" id="CLU_1252474_0_0_1"/>
<dbReference type="InterPro" id="IPR015915">
    <property type="entry name" value="Kelch-typ_b-propeller"/>
</dbReference>
<dbReference type="SMART" id="SM00612">
    <property type="entry name" value="Kelch"/>
    <property type="match status" value="2"/>
</dbReference>
<dbReference type="SUPFAM" id="SSF117281">
    <property type="entry name" value="Kelch motif"/>
    <property type="match status" value="1"/>
</dbReference>
<dbReference type="AlphaFoldDB" id="D8R6U5"/>
<dbReference type="InParanoid" id="D8R6U5"/>
<accession>D8R6U5</accession>
<dbReference type="KEGG" id="smo:SELMODRAFT_87207"/>